<dbReference type="EMBL" id="CACRTU010000009">
    <property type="protein sequence ID" value="VYT83092.1"/>
    <property type="molecule type" value="Genomic_DNA"/>
</dbReference>
<evidence type="ECO:0000313" key="2">
    <source>
        <dbReference type="EMBL" id="VYT83092.1"/>
    </source>
</evidence>
<dbReference type="RefSeq" id="WP_150845613.1">
    <property type="nucleotide sequence ID" value="NZ_CACRTU010000009.1"/>
</dbReference>
<dbReference type="AlphaFoldDB" id="A0A6N3A3B5"/>
<organism evidence="2">
    <name type="scientific">Clostridium butyricum</name>
    <dbReference type="NCBI Taxonomy" id="1492"/>
    <lineage>
        <taxon>Bacteria</taxon>
        <taxon>Bacillati</taxon>
        <taxon>Bacillota</taxon>
        <taxon>Clostridia</taxon>
        <taxon>Eubacteriales</taxon>
        <taxon>Clostridiaceae</taxon>
        <taxon>Clostridium</taxon>
    </lineage>
</organism>
<sequence length="60" mass="6736">MDYISVKQAAEKWGISERRVQVLCGEGRIKGVFKLGNSWAIPKDAEKPSDARKKDNTSLE</sequence>
<protein>
    <submittedName>
        <fullName evidence="2">Helix-turn-helix domain protein</fullName>
    </submittedName>
</protein>
<feature type="domain" description="Helix-turn-helix" evidence="1">
    <location>
        <begin position="3"/>
        <end position="44"/>
    </location>
</feature>
<accession>A0A6N3A3B5</accession>
<proteinExistence type="predicted"/>
<reference evidence="2" key="1">
    <citation type="submission" date="2019-11" db="EMBL/GenBank/DDBJ databases">
        <authorList>
            <person name="Feng L."/>
        </authorList>
    </citation>
    <scope>NUCLEOTIDE SEQUENCE</scope>
    <source>
        <strain evidence="2">CButyricumLFYP62</strain>
    </source>
</reference>
<gene>
    <name evidence="2" type="ORF">CBLFYP62_00846</name>
</gene>
<dbReference type="Pfam" id="PF12728">
    <property type="entry name" value="HTH_17"/>
    <property type="match status" value="1"/>
</dbReference>
<evidence type="ECO:0000259" key="1">
    <source>
        <dbReference type="Pfam" id="PF12728"/>
    </source>
</evidence>
<name>A0A6N3A3B5_CLOBU</name>
<dbReference type="InterPro" id="IPR041657">
    <property type="entry name" value="HTH_17"/>
</dbReference>